<keyword evidence="3" id="KW-1185">Reference proteome</keyword>
<evidence type="ECO:0000313" key="2">
    <source>
        <dbReference type="EMBL" id="OMJ76480.1"/>
    </source>
</evidence>
<feature type="coiled-coil region" evidence="1">
    <location>
        <begin position="164"/>
        <end position="205"/>
    </location>
</feature>
<sequence>MAEIIPKFTRVRAHKKTLPILNLSPYTKKIQPVATNKRKQNLEISLKLTKENDEKLDITNYTPVKNDWESRKYSYVDHGMHTEKAKHLKYRLAFLLSQKSVKFTNFQIYSKVYFEFADLFPDFKEILLIFRKGFVIAALQEKDFDDFEFKNEVKTSSCDTQMILNKERKENLKLIDKLNNLTAEYDKLMINYEALQKKFEVYEKAVMNDPVKYIEAEGLLNKMQKQCQIIKKQINIIHELKNSDLKLRKLLEECKKRGINVEKVLSTDYSNIVLNPKRIKTFARSRTLEQLITCY</sequence>
<gene>
    <name evidence="2" type="ORF">SteCoe_24149</name>
</gene>
<keyword evidence="1" id="KW-0175">Coiled coil</keyword>
<proteinExistence type="predicted"/>
<comment type="caution">
    <text evidence="2">The sequence shown here is derived from an EMBL/GenBank/DDBJ whole genome shotgun (WGS) entry which is preliminary data.</text>
</comment>
<dbReference type="Proteomes" id="UP000187209">
    <property type="component" value="Unassembled WGS sequence"/>
</dbReference>
<accession>A0A1R2BI83</accession>
<reference evidence="2 3" key="1">
    <citation type="submission" date="2016-11" db="EMBL/GenBank/DDBJ databases">
        <title>The macronuclear genome of Stentor coeruleus: a giant cell with tiny introns.</title>
        <authorList>
            <person name="Slabodnick M."/>
            <person name="Ruby J.G."/>
            <person name="Reiff S.B."/>
            <person name="Swart E.C."/>
            <person name="Gosai S."/>
            <person name="Prabakaran S."/>
            <person name="Witkowska E."/>
            <person name="Larue G.E."/>
            <person name="Fisher S."/>
            <person name="Freeman R.M."/>
            <person name="Gunawardena J."/>
            <person name="Chu W."/>
            <person name="Stover N.A."/>
            <person name="Gregory B.D."/>
            <person name="Nowacki M."/>
            <person name="Derisi J."/>
            <person name="Roy S.W."/>
            <person name="Marshall W.F."/>
            <person name="Sood P."/>
        </authorList>
    </citation>
    <scope>NUCLEOTIDE SEQUENCE [LARGE SCALE GENOMIC DNA]</scope>
    <source>
        <strain evidence="2">WM001</strain>
    </source>
</reference>
<evidence type="ECO:0000313" key="3">
    <source>
        <dbReference type="Proteomes" id="UP000187209"/>
    </source>
</evidence>
<dbReference type="EMBL" id="MPUH01000629">
    <property type="protein sequence ID" value="OMJ76480.1"/>
    <property type="molecule type" value="Genomic_DNA"/>
</dbReference>
<dbReference type="AlphaFoldDB" id="A0A1R2BI83"/>
<protein>
    <submittedName>
        <fullName evidence="2">Uncharacterized protein</fullName>
    </submittedName>
</protein>
<organism evidence="2 3">
    <name type="scientific">Stentor coeruleus</name>
    <dbReference type="NCBI Taxonomy" id="5963"/>
    <lineage>
        <taxon>Eukaryota</taxon>
        <taxon>Sar</taxon>
        <taxon>Alveolata</taxon>
        <taxon>Ciliophora</taxon>
        <taxon>Postciliodesmatophora</taxon>
        <taxon>Heterotrichea</taxon>
        <taxon>Heterotrichida</taxon>
        <taxon>Stentoridae</taxon>
        <taxon>Stentor</taxon>
    </lineage>
</organism>
<evidence type="ECO:0000256" key="1">
    <source>
        <dbReference type="SAM" id="Coils"/>
    </source>
</evidence>
<name>A0A1R2BI83_9CILI</name>